<reference evidence="1 2" key="1">
    <citation type="submission" date="2016-04" db="EMBL/GenBank/DDBJ databases">
        <title>A degradative enzymes factory behind the ericoid mycorrhizal symbiosis.</title>
        <authorList>
            <consortium name="DOE Joint Genome Institute"/>
            <person name="Martino E."/>
            <person name="Morin E."/>
            <person name="Grelet G."/>
            <person name="Kuo A."/>
            <person name="Kohler A."/>
            <person name="Daghino S."/>
            <person name="Barry K."/>
            <person name="Choi C."/>
            <person name="Cichocki N."/>
            <person name="Clum A."/>
            <person name="Copeland A."/>
            <person name="Hainaut M."/>
            <person name="Haridas S."/>
            <person name="Labutti K."/>
            <person name="Lindquist E."/>
            <person name="Lipzen A."/>
            <person name="Khouja H.-R."/>
            <person name="Murat C."/>
            <person name="Ohm R."/>
            <person name="Olson A."/>
            <person name="Spatafora J."/>
            <person name="Veneault-Fourrey C."/>
            <person name="Henrissat B."/>
            <person name="Grigoriev I."/>
            <person name="Martin F."/>
            <person name="Perotto S."/>
        </authorList>
    </citation>
    <scope>NUCLEOTIDE SEQUENCE [LARGE SCALE GENOMIC DNA]</scope>
    <source>
        <strain evidence="1 2">E</strain>
    </source>
</reference>
<dbReference type="InParanoid" id="A0A2J6TBI8"/>
<sequence>MCDYTQVEFRCCYVRYTVQHGVRTTRIPINAAPQVLWQSSLDWMNAAVIAMPQRFIRPG</sequence>
<accession>A0A2J6TBI8</accession>
<protein>
    <submittedName>
        <fullName evidence="1">Uncharacterized protein</fullName>
    </submittedName>
</protein>
<keyword evidence="2" id="KW-1185">Reference proteome</keyword>
<dbReference type="EMBL" id="KZ613790">
    <property type="protein sequence ID" value="PMD60386.1"/>
    <property type="molecule type" value="Genomic_DNA"/>
</dbReference>
<evidence type="ECO:0000313" key="1">
    <source>
        <dbReference type="EMBL" id="PMD60386.1"/>
    </source>
</evidence>
<organism evidence="1 2">
    <name type="scientific">Hyaloscypha bicolor E</name>
    <dbReference type="NCBI Taxonomy" id="1095630"/>
    <lineage>
        <taxon>Eukaryota</taxon>
        <taxon>Fungi</taxon>
        <taxon>Dikarya</taxon>
        <taxon>Ascomycota</taxon>
        <taxon>Pezizomycotina</taxon>
        <taxon>Leotiomycetes</taxon>
        <taxon>Helotiales</taxon>
        <taxon>Hyaloscyphaceae</taxon>
        <taxon>Hyaloscypha</taxon>
        <taxon>Hyaloscypha bicolor</taxon>
    </lineage>
</organism>
<evidence type="ECO:0000313" key="2">
    <source>
        <dbReference type="Proteomes" id="UP000235371"/>
    </source>
</evidence>
<dbReference type="GeneID" id="36588237"/>
<proteinExistence type="predicted"/>
<gene>
    <name evidence="1" type="ORF">K444DRAFT_612561</name>
</gene>
<dbReference type="RefSeq" id="XP_024737290.1">
    <property type="nucleotide sequence ID" value="XM_024880160.1"/>
</dbReference>
<dbReference type="Proteomes" id="UP000235371">
    <property type="component" value="Unassembled WGS sequence"/>
</dbReference>
<name>A0A2J6TBI8_9HELO</name>
<dbReference type="AlphaFoldDB" id="A0A2J6TBI8"/>